<gene>
    <name evidence="2" type="ORF">SAMN05216490_0188</name>
</gene>
<keyword evidence="3" id="KW-1185">Reference proteome</keyword>
<dbReference type="RefSeq" id="WP_091367831.1">
    <property type="nucleotide sequence ID" value="NZ_LT629740.1"/>
</dbReference>
<reference evidence="2 3" key="1">
    <citation type="submission" date="2016-10" db="EMBL/GenBank/DDBJ databases">
        <authorList>
            <person name="de Groot N.N."/>
        </authorList>
    </citation>
    <scope>NUCLEOTIDE SEQUENCE [LARGE SCALE GENOMIC DNA]</scope>
    <source>
        <strain evidence="2 3">MP1X4</strain>
    </source>
</reference>
<dbReference type="AlphaFoldDB" id="A0A1H1MX55"/>
<accession>A0A1H1MX55</accession>
<feature type="signal peptide" evidence="1">
    <location>
        <begin position="1"/>
        <end position="19"/>
    </location>
</feature>
<dbReference type="SUPFAM" id="SSF52317">
    <property type="entry name" value="Class I glutamine amidotransferase-like"/>
    <property type="match status" value="1"/>
</dbReference>
<dbReference type="PANTHER" id="PTHR12993">
    <property type="entry name" value="N-ACETYLGLUCOSAMINYL-PHOSPHATIDYLINOSITOL DE-N-ACETYLASE-RELATED"/>
    <property type="match status" value="1"/>
</dbReference>
<dbReference type="InterPro" id="IPR024078">
    <property type="entry name" value="LmbE-like_dom_sf"/>
</dbReference>
<evidence type="ECO:0000313" key="3">
    <source>
        <dbReference type="Proteomes" id="UP000199679"/>
    </source>
</evidence>
<dbReference type="Proteomes" id="UP000199679">
    <property type="component" value="Chromosome I"/>
</dbReference>
<dbReference type="OrthoDB" id="9759749at2"/>
<evidence type="ECO:0000313" key="2">
    <source>
        <dbReference type="EMBL" id="SDR91433.1"/>
    </source>
</evidence>
<dbReference type="InterPro" id="IPR003737">
    <property type="entry name" value="GlcNAc_PI_deacetylase-related"/>
</dbReference>
<feature type="chain" id="PRO_5009254867" evidence="1">
    <location>
        <begin position="20"/>
        <end position="838"/>
    </location>
</feature>
<sequence>MKRIKLISILLLFTSSVFAQTAPPADIATIEQGLKKLNVLGSVLYIAAHPDDENTRLLAYLAQEKHYRTGYLSLTRGDGGQNLIGNEQGELLGLIRTQELLAARRVDGAEQFFSRANDFGFSKGPGETLKIWDKEKVLSDVVWVIRKFRPDVIICRFPTTGEGGHGHHTASAILAQEAFAAAADPSRFPEQLKYVKVWQAKRLLWNTFSFGSINTTAADQFKINVGVYNPILGKGYGEMAAESRSNHKTQGFGSAKQRGDTYEYFKNILGDAPKTDLMDGVNTTWSRVEGGSAIGSEVEKIHKDFDVDHPEKSVSGLVNLLDKIEKVPDTYWKTQKTKELDELIAACAGLWCEAYSAEQTYAVGDQMNVLSQVINRYGLNISLKGLTLLQRPDNINSDPNSFIEPIANYNLPVTTKDKTIPANELQSYNNDCIASKISQPYWLEAAHDAGTYKLNYEGNAGNPENPDAPTIRFDFSIDGRSIVLDRNLMYKYVNPAKGEIYQPVEIAPAVTANVAGKDYIFSAKQSQNIEIDLKSFTKASGSISIKPIPGWTVSPDKIDFTNKNKGDEWAAVFTVTPTNSTPNTSVFETIVTANGKSSSLGIRRISYEHVPNITLFPPSQAKLIYLDLKTAGKKIGYIEGAGDLVPEALRQVGYEVHMLTESEIMNSDLSVYDAIITGVRAYNVNNRLAVEQPKLMDYVNNGGNLVVQYNNNNGILVNQIGPYPFRPVNQRVTDETAKVTVLDPQNPVLNYPNKINDADFDGWIQERGLYFVSDIDPKYQTPLQMNDPNEQPNKGSLIVTNYGKGRFVYTSLAFFRELPAGVPGAYRLFVNLLSNPKK</sequence>
<name>A0A1H1MX55_MUCMA</name>
<dbReference type="SUPFAM" id="SSF102588">
    <property type="entry name" value="LmbE-like"/>
    <property type="match status" value="1"/>
</dbReference>
<proteinExistence type="predicted"/>
<dbReference type="STRING" id="652787.SAMN05216490_0188"/>
<dbReference type="PANTHER" id="PTHR12993:SF11">
    <property type="entry name" value="N-ACETYLGLUCOSAMINYL-PHOSPHATIDYLINOSITOL DE-N-ACETYLASE"/>
    <property type="match status" value="1"/>
</dbReference>
<dbReference type="GO" id="GO:0016811">
    <property type="term" value="F:hydrolase activity, acting on carbon-nitrogen (but not peptide) bonds, in linear amides"/>
    <property type="evidence" value="ECO:0007669"/>
    <property type="project" value="TreeGrafter"/>
</dbReference>
<dbReference type="InterPro" id="IPR029062">
    <property type="entry name" value="Class_I_gatase-like"/>
</dbReference>
<evidence type="ECO:0000256" key="1">
    <source>
        <dbReference type="SAM" id="SignalP"/>
    </source>
</evidence>
<organism evidence="2 3">
    <name type="scientific">Mucilaginibacter mallensis</name>
    <dbReference type="NCBI Taxonomy" id="652787"/>
    <lineage>
        <taxon>Bacteria</taxon>
        <taxon>Pseudomonadati</taxon>
        <taxon>Bacteroidota</taxon>
        <taxon>Sphingobacteriia</taxon>
        <taxon>Sphingobacteriales</taxon>
        <taxon>Sphingobacteriaceae</taxon>
        <taxon>Mucilaginibacter</taxon>
    </lineage>
</organism>
<protein>
    <submittedName>
        <fullName evidence="2">GlcNAc-PI de-N-acetylase</fullName>
    </submittedName>
</protein>
<dbReference type="EMBL" id="LT629740">
    <property type="protein sequence ID" value="SDR91433.1"/>
    <property type="molecule type" value="Genomic_DNA"/>
</dbReference>
<dbReference type="Gene3D" id="3.40.50.10320">
    <property type="entry name" value="LmbE-like"/>
    <property type="match status" value="1"/>
</dbReference>
<keyword evidence="1" id="KW-0732">Signal</keyword>
<dbReference type="Pfam" id="PF02585">
    <property type="entry name" value="PIG-L"/>
    <property type="match status" value="1"/>
</dbReference>